<dbReference type="InterPro" id="IPR007110">
    <property type="entry name" value="Ig-like_dom"/>
</dbReference>
<dbReference type="GO" id="GO:0007411">
    <property type="term" value="P:axon guidance"/>
    <property type="evidence" value="ECO:0007669"/>
    <property type="project" value="TreeGrafter"/>
</dbReference>
<dbReference type="Pfam" id="PF13927">
    <property type="entry name" value="Ig_3"/>
    <property type="match status" value="2"/>
</dbReference>
<dbReference type="GO" id="GO:0007156">
    <property type="term" value="P:homophilic cell adhesion via plasma membrane adhesion molecules"/>
    <property type="evidence" value="ECO:0007669"/>
    <property type="project" value="TreeGrafter"/>
</dbReference>
<dbReference type="InterPro" id="IPR003599">
    <property type="entry name" value="Ig_sub"/>
</dbReference>
<dbReference type="SUPFAM" id="SSF49265">
    <property type="entry name" value="Fibronectin type III"/>
    <property type="match status" value="3"/>
</dbReference>
<dbReference type="SUPFAM" id="SSF48726">
    <property type="entry name" value="Immunoglobulin"/>
    <property type="match status" value="5"/>
</dbReference>
<accession>A0A3R7M5A0</accession>
<protein>
    <recommendedName>
        <fullName evidence="8">Down syndrome cell adhesion molecule-like protein Dscam2</fullName>
    </recommendedName>
</protein>
<feature type="compositionally biased region" description="Basic and acidic residues" evidence="3">
    <location>
        <begin position="517"/>
        <end position="530"/>
    </location>
</feature>
<evidence type="ECO:0000259" key="4">
    <source>
        <dbReference type="PROSITE" id="PS50835"/>
    </source>
</evidence>
<dbReference type="GO" id="GO:0098632">
    <property type="term" value="F:cell-cell adhesion mediator activity"/>
    <property type="evidence" value="ECO:0007669"/>
    <property type="project" value="TreeGrafter"/>
</dbReference>
<comment type="caution">
    <text evidence="6">The sequence shown here is derived from an EMBL/GenBank/DDBJ whole genome shotgun (WGS) entry which is preliminary data.</text>
</comment>
<dbReference type="InterPro" id="IPR003598">
    <property type="entry name" value="Ig_sub2"/>
</dbReference>
<evidence type="ECO:0000256" key="1">
    <source>
        <dbReference type="ARBA" id="ARBA00022737"/>
    </source>
</evidence>
<dbReference type="PROSITE" id="PS50853">
    <property type="entry name" value="FN3"/>
    <property type="match status" value="3"/>
</dbReference>
<dbReference type="InterPro" id="IPR013783">
    <property type="entry name" value="Ig-like_fold"/>
</dbReference>
<dbReference type="CDD" id="cd00063">
    <property type="entry name" value="FN3"/>
    <property type="match status" value="4"/>
</dbReference>
<dbReference type="SMART" id="SM00060">
    <property type="entry name" value="FN3"/>
    <property type="match status" value="3"/>
</dbReference>
<feature type="compositionally biased region" description="Basic and acidic residues" evidence="3">
    <location>
        <begin position="1375"/>
        <end position="1418"/>
    </location>
</feature>
<dbReference type="PANTHER" id="PTHR10075:SF100">
    <property type="entry name" value="FASCICLIN-2"/>
    <property type="match status" value="1"/>
</dbReference>
<dbReference type="GO" id="GO:0030424">
    <property type="term" value="C:axon"/>
    <property type="evidence" value="ECO:0007669"/>
    <property type="project" value="TreeGrafter"/>
</dbReference>
<feature type="compositionally biased region" description="Basic and acidic residues" evidence="3">
    <location>
        <begin position="1198"/>
        <end position="1215"/>
    </location>
</feature>
<feature type="compositionally biased region" description="Basic residues" evidence="3">
    <location>
        <begin position="1248"/>
        <end position="1259"/>
    </location>
</feature>
<keyword evidence="1" id="KW-0677">Repeat</keyword>
<keyword evidence="2" id="KW-0393">Immunoglobulin domain</keyword>
<feature type="compositionally biased region" description="Low complexity" evidence="3">
    <location>
        <begin position="491"/>
        <end position="504"/>
    </location>
</feature>
<dbReference type="FunFam" id="2.60.40.10:FF:000028">
    <property type="entry name" value="Neuronal cell adhesion molecule"/>
    <property type="match status" value="1"/>
</dbReference>
<gene>
    <name evidence="6" type="ORF">C7M84_008293</name>
</gene>
<evidence type="ECO:0000313" key="7">
    <source>
        <dbReference type="Proteomes" id="UP000283509"/>
    </source>
</evidence>
<dbReference type="InterPro" id="IPR036179">
    <property type="entry name" value="Ig-like_dom_sf"/>
</dbReference>
<feature type="domain" description="Fibronectin type-III" evidence="5">
    <location>
        <begin position="654"/>
        <end position="766"/>
    </location>
</feature>
<dbReference type="GO" id="GO:0005886">
    <property type="term" value="C:plasma membrane"/>
    <property type="evidence" value="ECO:0007669"/>
    <property type="project" value="TreeGrafter"/>
</dbReference>
<dbReference type="SMART" id="SM00409">
    <property type="entry name" value="IG"/>
    <property type="match status" value="6"/>
</dbReference>
<feature type="region of interest" description="Disordered" evidence="3">
    <location>
        <begin position="751"/>
        <end position="773"/>
    </location>
</feature>
<evidence type="ECO:0000259" key="5">
    <source>
        <dbReference type="PROSITE" id="PS50853"/>
    </source>
</evidence>
<dbReference type="OrthoDB" id="152385at2759"/>
<feature type="region of interest" description="Disordered" evidence="3">
    <location>
        <begin position="164"/>
        <end position="204"/>
    </location>
</feature>
<evidence type="ECO:0008006" key="8">
    <source>
        <dbReference type="Google" id="ProtNLM"/>
    </source>
</evidence>
<dbReference type="Pfam" id="PF07679">
    <property type="entry name" value="I-set"/>
    <property type="match status" value="2"/>
</dbReference>
<feature type="compositionally biased region" description="Basic and acidic residues" evidence="3">
    <location>
        <begin position="656"/>
        <end position="673"/>
    </location>
</feature>
<feature type="domain" description="Ig-like" evidence="4">
    <location>
        <begin position="935"/>
        <end position="1020"/>
    </location>
</feature>
<dbReference type="Pfam" id="PF00041">
    <property type="entry name" value="fn3"/>
    <property type="match status" value="2"/>
</dbReference>
<evidence type="ECO:0000256" key="2">
    <source>
        <dbReference type="ARBA" id="ARBA00023319"/>
    </source>
</evidence>
<feature type="region of interest" description="Disordered" evidence="3">
    <location>
        <begin position="482"/>
        <end position="551"/>
    </location>
</feature>
<dbReference type="GO" id="GO:0070593">
    <property type="term" value="P:dendrite self-avoidance"/>
    <property type="evidence" value="ECO:0007669"/>
    <property type="project" value="TreeGrafter"/>
</dbReference>
<feature type="compositionally biased region" description="Basic and acidic residues" evidence="3">
    <location>
        <begin position="1260"/>
        <end position="1285"/>
    </location>
</feature>
<feature type="region of interest" description="Disordered" evidence="3">
    <location>
        <begin position="636"/>
        <end position="673"/>
    </location>
</feature>
<dbReference type="InterPro" id="IPR003961">
    <property type="entry name" value="FN3_dom"/>
</dbReference>
<feature type="region of interest" description="Disordered" evidence="3">
    <location>
        <begin position="1148"/>
        <end position="1418"/>
    </location>
</feature>
<dbReference type="EMBL" id="QCYY01002044">
    <property type="protein sequence ID" value="ROT73273.1"/>
    <property type="molecule type" value="Genomic_DNA"/>
</dbReference>
<feature type="domain" description="Ig-like" evidence="4">
    <location>
        <begin position="315"/>
        <end position="407"/>
    </location>
</feature>
<dbReference type="FunFam" id="2.60.40.10:FF:000333">
    <property type="entry name" value="Down syndrome cell adhesion molecule"/>
    <property type="match status" value="1"/>
</dbReference>
<dbReference type="PROSITE" id="PS50835">
    <property type="entry name" value="IG_LIKE"/>
    <property type="match status" value="5"/>
</dbReference>
<feature type="compositionally biased region" description="Gly residues" evidence="3">
    <location>
        <begin position="1338"/>
        <end position="1348"/>
    </location>
</feature>
<feature type="domain" description="Ig-like" evidence="4">
    <location>
        <begin position="64"/>
        <end position="148"/>
    </location>
</feature>
<feature type="compositionally biased region" description="Basic and acidic residues" evidence="3">
    <location>
        <begin position="1236"/>
        <end position="1247"/>
    </location>
</feature>
<evidence type="ECO:0000256" key="3">
    <source>
        <dbReference type="SAM" id="MobiDB-lite"/>
    </source>
</evidence>
<reference evidence="6 7" key="1">
    <citation type="submission" date="2018-04" db="EMBL/GenBank/DDBJ databases">
        <authorList>
            <person name="Zhang X."/>
            <person name="Yuan J."/>
            <person name="Li F."/>
            <person name="Xiang J."/>
        </authorList>
    </citation>
    <scope>NUCLEOTIDE SEQUENCE [LARGE SCALE GENOMIC DNA]</scope>
    <source>
        <tissue evidence="6">Muscle</tissue>
    </source>
</reference>
<dbReference type="Proteomes" id="UP000283509">
    <property type="component" value="Unassembled WGS sequence"/>
</dbReference>
<feature type="domain" description="Fibronectin type-III" evidence="5">
    <location>
        <begin position="554"/>
        <end position="649"/>
    </location>
</feature>
<feature type="domain" description="Ig-like" evidence="4">
    <location>
        <begin position="412"/>
        <end position="480"/>
    </location>
</feature>
<evidence type="ECO:0000313" key="6">
    <source>
        <dbReference type="EMBL" id="ROT73273.1"/>
    </source>
</evidence>
<organism evidence="6 7">
    <name type="scientific">Penaeus vannamei</name>
    <name type="common">Whiteleg shrimp</name>
    <name type="synonym">Litopenaeus vannamei</name>
    <dbReference type="NCBI Taxonomy" id="6689"/>
    <lineage>
        <taxon>Eukaryota</taxon>
        <taxon>Metazoa</taxon>
        <taxon>Ecdysozoa</taxon>
        <taxon>Arthropoda</taxon>
        <taxon>Crustacea</taxon>
        <taxon>Multicrustacea</taxon>
        <taxon>Malacostraca</taxon>
        <taxon>Eumalacostraca</taxon>
        <taxon>Eucarida</taxon>
        <taxon>Decapoda</taxon>
        <taxon>Dendrobranchiata</taxon>
        <taxon>Penaeoidea</taxon>
        <taxon>Penaeidae</taxon>
        <taxon>Penaeus</taxon>
    </lineage>
</organism>
<feature type="domain" description="Ig-like" evidence="4">
    <location>
        <begin position="224"/>
        <end position="310"/>
    </location>
</feature>
<name>A0A3R7M5A0_PENVA</name>
<dbReference type="InterPro" id="IPR036116">
    <property type="entry name" value="FN3_sf"/>
</dbReference>
<dbReference type="Gene3D" id="2.60.40.10">
    <property type="entry name" value="Immunoglobulins"/>
    <property type="match status" value="10"/>
</dbReference>
<dbReference type="PANTHER" id="PTHR10075">
    <property type="entry name" value="BASIGIN RELATED"/>
    <property type="match status" value="1"/>
</dbReference>
<dbReference type="InterPro" id="IPR013098">
    <property type="entry name" value="Ig_I-set"/>
</dbReference>
<dbReference type="SMART" id="SM00408">
    <property type="entry name" value="IGc2"/>
    <property type="match status" value="5"/>
</dbReference>
<feature type="domain" description="Fibronectin type-III" evidence="5">
    <location>
        <begin position="837"/>
        <end position="936"/>
    </location>
</feature>
<feature type="compositionally biased region" description="Basic and acidic residues" evidence="3">
    <location>
        <begin position="1148"/>
        <end position="1159"/>
    </location>
</feature>
<proteinExistence type="predicted"/>
<reference evidence="6 7" key="2">
    <citation type="submission" date="2019-01" db="EMBL/GenBank/DDBJ databases">
        <title>The decoding of complex shrimp genome reveals the adaptation for benthos swimmer, frequently molting mechanism and breeding impact on genome.</title>
        <authorList>
            <person name="Sun Y."/>
            <person name="Gao Y."/>
            <person name="Yu Y."/>
        </authorList>
    </citation>
    <scope>NUCLEOTIDE SEQUENCE [LARGE SCALE GENOMIC DNA]</scope>
    <source>
        <tissue evidence="6">Muscle</tissue>
    </source>
</reference>
<keyword evidence="7" id="KW-1185">Reference proteome</keyword>
<feature type="compositionally biased region" description="Basic residues" evidence="3">
    <location>
        <begin position="186"/>
        <end position="204"/>
    </location>
</feature>
<sequence>MSVHMGGMGGMGGMRDRQSFAPSPGSAVLVIEAARASDAHAYTCTANNTLGVDQMSVEVLVESPLQVTVIPRSLTADLGGTATFSCSVSDPAATVSWYYNGSPVVGSGRVVAAGRQLIVSGVNRDDPGMYQCQAIRGTRAAQQAAQLMLGDSAPVLHYRFIEQTIQPGPPGRRRGAAGDALGGRQPRQRLPHASRRRRPVRVRRHEPRRIHGAHAANLNIYGFPVSRPLASVTAVSEEKLHLRCPVAGYPLHSFAWTKDGKSVDSDPGRIVQADGTLVVEQVKRPADAGVYTCTASTKPGRSATGSVQVSVRVPPRIQPFKFQEGLSEGMRTRVVCGVNQGDAPLKLEWLKDGRPLSLGGPPNVQVKVIDAFSSVMVISSLTSAHSGRYTCEAHNAAAAVRFTASLSVHVPPSWVLEPADTRVSRGHALVVDCVARGHPEPSVTWKKKVTREGQSTGSDAFRSVELVSPRAVQLSNGSLYIAAPNPSTPGPTCARPRTPSRTCPPRSPSPSIKYVCVRREARQEPRRRSADAGAEGGVAPPLRQIRGDGEGDFWRRNGGEADVSEGSRAVRVSWAAPDPPPTSYVVQFRRALEGWGEAREVSVSGESVSAGVEVSPLLPATDYVVRLVAVNHLGRSPPSEDLRLTTSAEKPGAPPRDLRAEATGPREVRVSWRPPPRDRAYGVILGYYLGYTPVLLQSGASGSPQYNFTTVESSEGGRSGPEGEGTWSVTVSSLDPHTDYHVVVQAYNTEGAGPLSPPATVTTREDAPGGAPQEVRCTGLSWDSVQISWSPPEPHLHHGTLRGYKIEYERWDGWSEAIKKSQTNGADAVLTDGWRRPPTTVCGVRGVVSGPGAFIVSWAPPIRPGGRIVSYTVTWRVVGARMGGGHGREGVITVAGSVTWNNVLGSLVEVEVVASTRVGEGPPGATRVTITNTVPAAIYSHSASIRAERGRDVTLPCGHVGQPRPHLVWKYQGRPVGSEARMVKGDGGLVRAGGAELDSGNYTCTVTNEHGTDHITYSLTVLVAHRAPRAGLLPVRAQRPGPVEARGQRGCAITGYTLYYRKDHGAWTQVHVNRHSSSYTLTSNLSFHPISSRDPSINYPPVHTHPHLLSLSRRNPLSIQSIHYHTVHSAYHFSSLPFTSIVCPEDARRADGGRARREGTTTAGGRRGAGAEGAGRAEARGRPGRRRRGKEQQNQGRSRPERGDARRRAATDERPAGSGGTEAEGEEQGEQPATKDGQKEPAEERRRSEKRRAGGKGPKRPQERGAKSDEPEGDKKEPGRARGSEEAGPSGRGPRGANTAKGAQPRGTPGTRRRRKGRAGAARAQRREGEGATSGRQRAGGRGGGGRGKAGEGQAARDPDAEPARSTSGTAGSRLARDRGERRGPERGTKGARGRAEGTSRKEGDSAKTEKGPRGETA</sequence>